<comment type="catalytic activity">
    <reaction evidence="8">
        <text>Couples ATP hydrolysis with the unwinding of duplex DNA by translocating in the 3'-5' direction.</text>
        <dbReference type="EC" id="5.6.2.4"/>
    </reaction>
</comment>
<name>A0ABS2NZK0_9BACI</name>
<dbReference type="Pfam" id="PF00580">
    <property type="entry name" value="UvrD-helicase"/>
    <property type="match status" value="1"/>
</dbReference>
<evidence type="ECO:0000259" key="12">
    <source>
        <dbReference type="PROSITE" id="PS51198"/>
    </source>
</evidence>
<evidence type="ECO:0000259" key="13">
    <source>
        <dbReference type="PROSITE" id="PS51217"/>
    </source>
</evidence>
<keyword evidence="4 11" id="KW-0347">Helicase</keyword>
<evidence type="ECO:0000256" key="4">
    <source>
        <dbReference type="ARBA" id="ARBA00022806"/>
    </source>
</evidence>
<dbReference type="SUPFAM" id="SSF52540">
    <property type="entry name" value="P-loop containing nucleoside triphosphate hydrolases"/>
    <property type="match status" value="1"/>
</dbReference>
<sequence length="1019" mass="118861">MNVVLGKFISTNVKDKKGSKAESIVWDAVKDAFYSRECIAYLNYPIFSPDFNSRKEPDIFILDKELGAIIIEVKGLKIDNIVAIQGHKWLYKDFYMEEGNPYQQAEQQMYSLVDQLKGQEGIDPDFTKRIVVALPYITRAEWEARGFHLLPSAPKVLLRDELTSKGVLDTIISTYLSKSSTLMSVKGWESMIGLISGGAEMEEDSDGFLVKYSYLYIASTKERLWDDIAYMKSLLEKGKKVIILAPFEKEITWFPVEFFSKYEKAYLFQYYLSKQGFKIDEPLVVVDGESVDGLFAEKWFKLFPSFNKGQYLIEHASVDTNLSITAGAGTGKTTVMIQRIMFLISMRPDLSLKDIVMITFTRDSAQEMKKRLKDELLSRYHVTNRPDYLEYAEELKEMNVSTIHSFAKSLIQELGFVLGFGRNVRLRSYTMKRREIVESVLNEYVGNIPMEDLGFDGFRHYELVKIIEGFWDEIERKGLNENQIQSLQWGDANSEQDQKFNELFKYVFPRAEDYFDRLKKEENSITIGDLVRKISQISIEKADALHELSSKMKYLFVDEFQDSDDVQIKLVAQIAHILNTRLFVVGDIKQSIYRFRGADYTAFEQLQKQVEDGFHEEPLQINYRTSKGILDTIDGMFKHWASADHLNYKEKDRLIGNEDPTFGSNEFKLYKYNKWADELNGKLMKEIHHAQELIKQQSPKPKKKRIALLVRTNNQAKKLHKWCEDHGIVTEMNLGGTFFNSRAVKDFYALLEALLYPGYSKSVLNALATPFFDADVLLDYLVPLEGDNKRILEYLRKEHGLKEEFEDYVNQLRIKPVFAVIRHFLSKDIQQRLYSSELSRFEEGPNETEKVKIKQDVKQYQKNLNHMMNLLHQQFDSTNATLYGMYSWLGLNIKTNRNEDEPRIDKVDSEEIIEIVTVHKSKGLEYHTVIIPFTDQIFDFERDEMLFDDERKEVGWFIKKNASSNQNHNKLDDMESTEIIKEETRLLYVAMTRCRERLLIFVPDKPLDQTWSMQLGKFY</sequence>
<feature type="binding site" evidence="11">
    <location>
        <begin position="326"/>
        <end position="333"/>
    </location>
    <ligand>
        <name>ATP</name>
        <dbReference type="ChEBI" id="CHEBI:30616"/>
    </ligand>
</feature>
<evidence type="ECO:0000313" key="14">
    <source>
        <dbReference type="EMBL" id="MBM7620049.1"/>
    </source>
</evidence>
<keyword evidence="7" id="KW-0413">Isomerase</keyword>
<dbReference type="Gene3D" id="1.10.486.10">
    <property type="entry name" value="PCRA, domain 4"/>
    <property type="match status" value="1"/>
</dbReference>
<evidence type="ECO:0000256" key="9">
    <source>
        <dbReference type="ARBA" id="ARBA00034808"/>
    </source>
</evidence>
<dbReference type="InterPro" id="IPR000212">
    <property type="entry name" value="DNA_helicase_UvrD/REP"/>
</dbReference>
<keyword evidence="15" id="KW-1185">Reference proteome</keyword>
<keyword evidence="6" id="KW-0238">DNA-binding</keyword>
<comment type="similarity">
    <text evidence="1">Belongs to the helicase family. UvrD subfamily.</text>
</comment>
<evidence type="ECO:0000256" key="6">
    <source>
        <dbReference type="ARBA" id="ARBA00023125"/>
    </source>
</evidence>
<dbReference type="InterPro" id="IPR027417">
    <property type="entry name" value="P-loop_NTPase"/>
</dbReference>
<dbReference type="Pfam" id="PF13361">
    <property type="entry name" value="UvrD_C"/>
    <property type="match status" value="1"/>
</dbReference>
<keyword evidence="5 11" id="KW-0067">ATP-binding</keyword>
<dbReference type="PANTHER" id="PTHR11070:SF2">
    <property type="entry name" value="ATP-DEPENDENT DNA HELICASE SRS2"/>
    <property type="match status" value="1"/>
</dbReference>
<evidence type="ECO:0000256" key="3">
    <source>
        <dbReference type="ARBA" id="ARBA00022801"/>
    </source>
</evidence>
<dbReference type="Gene3D" id="3.40.50.300">
    <property type="entry name" value="P-loop containing nucleotide triphosphate hydrolases"/>
    <property type="match status" value="3"/>
</dbReference>
<feature type="domain" description="UvrD-like helicase C-terminal" evidence="13">
    <location>
        <begin position="627"/>
        <end position="923"/>
    </location>
</feature>
<dbReference type="GO" id="GO:0016787">
    <property type="term" value="F:hydrolase activity"/>
    <property type="evidence" value="ECO:0007669"/>
    <property type="project" value="UniProtKB-KW"/>
</dbReference>
<dbReference type="InterPro" id="IPR014017">
    <property type="entry name" value="DNA_helicase_UvrD-like_C"/>
</dbReference>
<evidence type="ECO:0000256" key="10">
    <source>
        <dbReference type="ARBA" id="ARBA00048988"/>
    </source>
</evidence>
<feature type="domain" description="UvrD-like helicase ATP-binding" evidence="12">
    <location>
        <begin position="305"/>
        <end position="626"/>
    </location>
</feature>
<accession>A0ABS2NZK0</accession>
<evidence type="ECO:0000256" key="5">
    <source>
        <dbReference type="ARBA" id="ARBA00022840"/>
    </source>
</evidence>
<keyword evidence="3 11" id="KW-0378">Hydrolase</keyword>
<comment type="catalytic activity">
    <reaction evidence="10">
        <text>ATP + H2O = ADP + phosphate + H(+)</text>
        <dbReference type="Rhea" id="RHEA:13065"/>
        <dbReference type="ChEBI" id="CHEBI:15377"/>
        <dbReference type="ChEBI" id="CHEBI:15378"/>
        <dbReference type="ChEBI" id="CHEBI:30616"/>
        <dbReference type="ChEBI" id="CHEBI:43474"/>
        <dbReference type="ChEBI" id="CHEBI:456216"/>
        <dbReference type="EC" id="5.6.2.4"/>
    </reaction>
</comment>
<dbReference type="EMBL" id="JAFBED010000003">
    <property type="protein sequence ID" value="MBM7620049.1"/>
    <property type="molecule type" value="Genomic_DNA"/>
</dbReference>
<dbReference type="InterPro" id="IPR014016">
    <property type="entry name" value="UvrD-like_ATP-bd"/>
</dbReference>
<evidence type="ECO:0000256" key="11">
    <source>
        <dbReference type="PROSITE-ProRule" id="PRU00560"/>
    </source>
</evidence>
<dbReference type="RefSeq" id="WP_204415398.1">
    <property type="nucleotide sequence ID" value="NZ_JAFBED010000003.1"/>
</dbReference>
<evidence type="ECO:0000256" key="7">
    <source>
        <dbReference type="ARBA" id="ARBA00023235"/>
    </source>
</evidence>
<evidence type="ECO:0000256" key="1">
    <source>
        <dbReference type="ARBA" id="ARBA00009922"/>
    </source>
</evidence>
<reference evidence="14 15" key="1">
    <citation type="submission" date="2021-01" db="EMBL/GenBank/DDBJ databases">
        <title>Genomic Encyclopedia of Type Strains, Phase IV (KMG-IV): sequencing the most valuable type-strain genomes for metagenomic binning, comparative biology and taxonomic classification.</title>
        <authorList>
            <person name="Goeker M."/>
        </authorList>
    </citation>
    <scope>NUCLEOTIDE SEQUENCE [LARGE SCALE GENOMIC DNA]</scope>
    <source>
        <strain evidence="14 15">DSM 25879</strain>
    </source>
</reference>
<dbReference type="PROSITE" id="PS51198">
    <property type="entry name" value="UVRD_HELICASE_ATP_BIND"/>
    <property type="match status" value="1"/>
</dbReference>
<dbReference type="EC" id="5.6.2.4" evidence="9"/>
<dbReference type="PANTHER" id="PTHR11070">
    <property type="entry name" value="UVRD / RECB / PCRA DNA HELICASE FAMILY MEMBER"/>
    <property type="match status" value="1"/>
</dbReference>
<dbReference type="Gene3D" id="1.10.10.160">
    <property type="match status" value="1"/>
</dbReference>
<organism evidence="14 15">
    <name type="scientific">Sutcliffiella tianshenii</name>
    <dbReference type="NCBI Taxonomy" id="1463404"/>
    <lineage>
        <taxon>Bacteria</taxon>
        <taxon>Bacillati</taxon>
        <taxon>Bacillota</taxon>
        <taxon>Bacilli</taxon>
        <taxon>Bacillales</taxon>
        <taxon>Bacillaceae</taxon>
        <taxon>Sutcliffiella</taxon>
    </lineage>
</organism>
<dbReference type="InterPro" id="IPR013986">
    <property type="entry name" value="DExx_box_DNA_helicase_dom_sf"/>
</dbReference>
<evidence type="ECO:0000313" key="15">
    <source>
        <dbReference type="Proteomes" id="UP000737402"/>
    </source>
</evidence>
<evidence type="ECO:0000256" key="2">
    <source>
        <dbReference type="ARBA" id="ARBA00022741"/>
    </source>
</evidence>
<protein>
    <recommendedName>
        <fullName evidence="9">DNA 3'-5' helicase</fullName>
        <ecNumber evidence="9">5.6.2.4</ecNumber>
    </recommendedName>
</protein>
<dbReference type="GO" id="GO:0003678">
    <property type="term" value="F:DNA helicase activity"/>
    <property type="evidence" value="ECO:0007669"/>
    <property type="project" value="UniProtKB-EC"/>
</dbReference>
<comment type="caution">
    <text evidence="14">The sequence shown here is derived from an EMBL/GenBank/DDBJ whole genome shotgun (WGS) entry which is preliminary data.</text>
</comment>
<dbReference type="Proteomes" id="UP000737402">
    <property type="component" value="Unassembled WGS sequence"/>
</dbReference>
<dbReference type="PROSITE" id="PS51217">
    <property type="entry name" value="UVRD_HELICASE_CTER"/>
    <property type="match status" value="1"/>
</dbReference>
<proteinExistence type="inferred from homology"/>
<keyword evidence="2 11" id="KW-0547">Nucleotide-binding</keyword>
<evidence type="ECO:0000256" key="8">
    <source>
        <dbReference type="ARBA" id="ARBA00034617"/>
    </source>
</evidence>
<gene>
    <name evidence="14" type="ORF">JOC95_001901</name>
</gene>